<keyword evidence="1" id="KW-1185">Reference proteome</keyword>
<evidence type="ECO:0000313" key="1">
    <source>
        <dbReference type="Proteomes" id="UP000887569"/>
    </source>
</evidence>
<reference evidence="2" key="1">
    <citation type="submission" date="2022-11" db="UniProtKB">
        <authorList>
            <consortium name="WormBaseParasite"/>
        </authorList>
    </citation>
    <scope>IDENTIFICATION</scope>
</reference>
<proteinExistence type="predicted"/>
<accession>A0A914ZJ55</accession>
<name>A0A914ZJ55_PARUN</name>
<sequence>MIFLQSLIHHSVRRKIQSLSHKSPFHTFIQSGAAYLLHHRPAPNQRLVHYTIL</sequence>
<dbReference type="AlphaFoldDB" id="A0A914ZJ55"/>
<dbReference type="Proteomes" id="UP000887569">
    <property type="component" value="Unplaced"/>
</dbReference>
<evidence type="ECO:0000313" key="2">
    <source>
        <dbReference type="WBParaSite" id="PgB05_g074_t01"/>
    </source>
</evidence>
<protein>
    <submittedName>
        <fullName evidence="2">Uncharacterized protein</fullName>
    </submittedName>
</protein>
<organism evidence="1 2">
    <name type="scientific">Parascaris univalens</name>
    <name type="common">Nematode worm</name>
    <dbReference type="NCBI Taxonomy" id="6257"/>
    <lineage>
        <taxon>Eukaryota</taxon>
        <taxon>Metazoa</taxon>
        <taxon>Ecdysozoa</taxon>
        <taxon>Nematoda</taxon>
        <taxon>Chromadorea</taxon>
        <taxon>Rhabditida</taxon>
        <taxon>Spirurina</taxon>
        <taxon>Ascaridomorpha</taxon>
        <taxon>Ascaridoidea</taxon>
        <taxon>Ascarididae</taxon>
        <taxon>Parascaris</taxon>
    </lineage>
</organism>
<dbReference type="WBParaSite" id="PgB05_g074_t01">
    <property type="protein sequence ID" value="PgB05_g074_t01"/>
    <property type="gene ID" value="PgB05_g074"/>
</dbReference>